<evidence type="ECO:0000313" key="7">
    <source>
        <dbReference type="Proteomes" id="UP000018780"/>
    </source>
</evidence>
<evidence type="ECO:0000313" key="6">
    <source>
        <dbReference type="EMBL" id="AHD02325.1"/>
    </source>
</evidence>
<dbReference type="InterPro" id="IPR051331">
    <property type="entry name" value="Chorismate_mutase-related"/>
</dbReference>
<sequence>MSTRTPPDACSDMASLRLQIDHLDRELIALLAERAGYIDRAIALKQANGWPARIPERVEEVVLNARAAAAEQGLDPDLAGHLWRQLVEWSIAREARVIREE</sequence>
<dbReference type="PATRIC" id="fig|999552.6.peg.2766"/>
<name>V9VY93_9RHOB</name>
<dbReference type="SMART" id="SM00830">
    <property type="entry name" value="CM_2"/>
    <property type="match status" value="1"/>
</dbReference>
<dbReference type="EC" id="5.4.99.5" evidence="1"/>
<dbReference type="KEGG" id="lmd:METH_13845"/>
<dbReference type="KEGG" id="lmd:METH_18420"/>
<dbReference type="InterPro" id="IPR008241">
    <property type="entry name" value="Isochorismate_pyruvate-lyase"/>
</dbReference>
<feature type="binding site" evidence="3">
    <location>
        <position position="34"/>
    </location>
    <ligand>
        <name>substrate</name>
    </ligand>
</feature>
<dbReference type="EMBL" id="CP006773">
    <property type="protein sequence ID" value="AHD01631.1"/>
    <property type="molecule type" value="Genomic_DNA"/>
</dbReference>
<dbReference type="InterPro" id="IPR002701">
    <property type="entry name" value="CM_II_prokaryot"/>
</dbReference>
<feature type="binding site" evidence="3">
    <location>
        <position position="45"/>
    </location>
    <ligand>
        <name>substrate</name>
    </ligand>
</feature>
<protein>
    <recommendedName>
        <fullName evidence="1">chorismate mutase</fullName>
        <ecNumber evidence="1">5.4.99.5</ecNumber>
    </recommendedName>
</protein>
<dbReference type="Pfam" id="PF01817">
    <property type="entry name" value="CM_2"/>
    <property type="match status" value="1"/>
</dbReference>
<dbReference type="PANTHER" id="PTHR38041">
    <property type="entry name" value="CHORISMATE MUTASE"/>
    <property type="match status" value="1"/>
</dbReference>
<dbReference type="NCBIfam" id="TIGR01803">
    <property type="entry name" value="CM-like"/>
    <property type="match status" value="1"/>
</dbReference>
<dbReference type="EMBL" id="CP006773">
    <property type="protein sequence ID" value="AHD02325.1"/>
    <property type="molecule type" value="Genomic_DNA"/>
</dbReference>
<dbReference type="InterPro" id="IPR036263">
    <property type="entry name" value="Chorismate_II_sf"/>
</dbReference>
<dbReference type="Proteomes" id="UP000018780">
    <property type="component" value="Chromosome"/>
</dbReference>
<dbReference type="PROSITE" id="PS51168">
    <property type="entry name" value="CHORISMATE_MUT_2"/>
    <property type="match status" value="1"/>
</dbReference>
<dbReference type="AlphaFoldDB" id="V9VY93"/>
<dbReference type="Gene3D" id="1.20.59.10">
    <property type="entry name" value="Chorismate mutase"/>
    <property type="match status" value="1"/>
</dbReference>
<dbReference type="InterPro" id="IPR036979">
    <property type="entry name" value="CM_dom_sf"/>
</dbReference>
<dbReference type="OrthoDB" id="514491at2"/>
<dbReference type="STRING" id="999552.METH_13845"/>
<dbReference type="RefSeq" id="WP_024090986.1">
    <property type="nucleotide sequence ID" value="NC_023135.1"/>
</dbReference>
<reference evidence="6 7" key="1">
    <citation type="submission" date="2013-09" db="EMBL/GenBank/DDBJ databases">
        <authorList>
            <consortium name="DOE Joint Genome Institute"/>
            <person name="Klenk H.-P."/>
            <person name="Huntemann M."/>
            <person name="Han J."/>
            <person name="Chen A."/>
            <person name="Kyrpides N."/>
            <person name="Mavromatis K."/>
            <person name="Markowitz V."/>
            <person name="Palaniappan K."/>
            <person name="Ivanova N."/>
            <person name="Schaumberg A."/>
            <person name="Pati A."/>
            <person name="Liolios K."/>
            <person name="Nordberg H.P."/>
            <person name="Cantor M.N."/>
            <person name="Hua S.X."/>
            <person name="Woyke T."/>
        </authorList>
    </citation>
    <scope>NUCLEOTIDE SEQUENCE [LARGE SCALE GENOMIC DNA]</scope>
    <source>
        <strain evidence="6 7">DSM 14336</strain>
    </source>
</reference>
<dbReference type="HOGENOM" id="CLU_131518_2_0_5"/>
<evidence type="ECO:0000256" key="1">
    <source>
        <dbReference type="ARBA" id="ARBA00012404"/>
    </source>
</evidence>
<organism evidence="6 7">
    <name type="scientific">Leisingera methylohalidivorans DSM 14336</name>
    <dbReference type="NCBI Taxonomy" id="999552"/>
    <lineage>
        <taxon>Bacteria</taxon>
        <taxon>Pseudomonadati</taxon>
        <taxon>Pseudomonadota</taxon>
        <taxon>Alphaproteobacteria</taxon>
        <taxon>Rhodobacterales</taxon>
        <taxon>Roseobacteraceae</taxon>
        <taxon>Leisingera</taxon>
    </lineage>
</organism>
<dbReference type="GO" id="GO:0016835">
    <property type="term" value="F:carbon-oxygen lyase activity"/>
    <property type="evidence" value="ECO:0007669"/>
    <property type="project" value="InterPro"/>
</dbReference>
<dbReference type="PANTHER" id="PTHR38041:SF1">
    <property type="entry name" value="CHORISMATE MUTASE"/>
    <property type="match status" value="1"/>
</dbReference>
<dbReference type="GO" id="GO:0004106">
    <property type="term" value="F:chorismate mutase activity"/>
    <property type="evidence" value="ECO:0007669"/>
    <property type="project" value="UniProtKB-EC"/>
</dbReference>
<dbReference type="SUPFAM" id="SSF48600">
    <property type="entry name" value="Chorismate mutase II"/>
    <property type="match status" value="1"/>
</dbReference>
<dbReference type="PIRSF" id="PIRSF029775">
    <property type="entry name" value="Isochor_pyr_lyas"/>
    <property type="match status" value="1"/>
</dbReference>
<evidence type="ECO:0000256" key="3">
    <source>
        <dbReference type="PIRSR" id="PIRSR029775-1"/>
    </source>
</evidence>
<feature type="domain" description="Chorismate mutase" evidence="4">
    <location>
        <begin position="7"/>
        <end position="98"/>
    </location>
</feature>
<evidence type="ECO:0000313" key="5">
    <source>
        <dbReference type="EMBL" id="AHD01631.1"/>
    </source>
</evidence>
<feature type="binding site" evidence="3">
    <location>
        <position position="94"/>
    </location>
    <ligand>
        <name>substrate</name>
    </ligand>
</feature>
<accession>V9VY93</accession>
<gene>
    <name evidence="5" type="ORF">METH_13845</name>
    <name evidence="6" type="ORF">METH_18420</name>
</gene>
<dbReference type="GO" id="GO:0046417">
    <property type="term" value="P:chorismate metabolic process"/>
    <property type="evidence" value="ECO:0007669"/>
    <property type="project" value="InterPro"/>
</dbReference>
<evidence type="ECO:0000256" key="2">
    <source>
        <dbReference type="ARBA" id="ARBA00023235"/>
    </source>
</evidence>
<keyword evidence="7" id="KW-1185">Reference proteome</keyword>
<feature type="binding site" evidence="3">
    <location>
        <position position="17"/>
    </location>
    <ligand>
        <name>substrate</name>
    </ligand>
</feature>
<proteinExistence type="predicted"/>
<keyword evidence="2" id="KW-0413">Isomerase</keyword>
<evidence type="ECO:0000259" key="4">
    <source>
        <dbReference type="PROSITE" id="PS51168"/>
    </source>
</evidence>
<dbReference type="GO" id="GO:0009697">
    <property type="term" value="P:salicylic acid biosynthetic process"/>
    <property type="evidence" value="ECO:0007669"/>
    <property type="project" value="InterPro"/>
</dbReference>